<dbReference type="PROSITE" id="PS50835">
    <property type="entry name" value="IG_LIKE"/>
    <property type="match status" value="2"/>
</dbReference>
<keyword evidence="1" id="KW-0732">Signal</keyword>
<dbReference type="Pfam" id="PF07686">
    <property type="entry name" value="V-set"/>
    <property type="match status" value="1"/>
</dbReference>
<dbReference type="InterPro" id="IPR003599">
    <property type="entry name" value="Ig_sub"/>
</dbReference>
<dbReference type="STRING" id="99883.ENSTNIP00000002816"/>
<name>H3C3J7_TETNG</name>
<dbReference type="OMA" id="RITENQW"/>
<evidence type="ECO:0000256" key="2">
    <source>
        <dbReference type="ARBA" id="ARBA00022859"/>
    </source>
</evidence>
<dbReference type="SUPFAM" id="SSF48726">
    <property type="entry name" value="Immunoglobulin"/>
    <property type="match status" value="2"/>
</dbReference>
<organism evidence="4 5">
    <name type="scientific">Tetraodon nigroviridis</name>
    <name type="common">Spotted green pufferfish</name>
    <name type="synonym">Chelonodon nigroviridis</name>
    <dbReference type="NCBI Taxonomy" id="99883"/>
    <lineage>
        <taxon>Eukaryota</taxon>
        <taxon>Metazoa</taxon>
        <taxon>Chordata</taxon>
        <taxon>Craniata</taxon>
        <taxon>Vertebrata</taxon>
        <taxon>Euteleostomi</taxon>
        <taxon>Actinopterygii</taxon>
        <taxon>Neopterygii</taxon>
        <taxon>Teleostei</taxon>
        <taxon>Neoteleostei</taxon>
        <taxon>Acanthomorphata</taxon>
        <taxon>Eupercaria</taxon>
        <taxon>Tetraodontiformes</taxon>
        <taxon>Tetradontoidea</taxon>
        <taxon>Tetraodontidae</taxon>
        <taxon>Tetraodon</taxon>
    </lineage>
</organism>
<evidence type="ECO:0000256" key="1">
    <source>
        <dbReference type="ARBA" id="ARBA00022729"/>
    </source>
</evidence>
<feature type="domain" description="Ig-like" evidence="3">
    <location>
        <begin position="117"/>
        <end position="208"/>
    </location>
</feature>
<dbReference type="InterPro" id="IPR036179">
    <property type="entry name" value="Ig-like_dom_sf"/>
</dbReference>
<protein>
    <recommendedName>
        <fullName evidence="3">Ig-like domain-containing protein</fullName>
    </recommendedName>
</protein>
<dbReference type="InterPro" id="IPR007110">
    <property type="entry name" value="Ig-like_dom"/>
</dbReference>
<dbReference type="SMART" id="SM00407">
    <property type="entry name" value="IGc1"/>
    <property type="match status" value="1"/>
</dbReference>
<dbReference type="InterPro" id="IPR013783">
    <property type="entry name" value="Ig-like_fold"/>
</dbReference>
<dbReference type="Gene3D" id="2.60.40.10">
    <property type="entry name" value="Immunoglobulins"/>
    <property type="match status" value="2"/>
</dbReference>
<dbReference type="InterPro" id="IPR003597">
    <property type="entry name" value="Ig_C1-set"/>
</dbReference>
<reference evidence="4" key="3">
    <citation type="submission" date="2025-09" db="UniProtKB">
        <authorList>
            <consortium name="Ensembl"/>
        </authorList>
    </citation>
    <scope>IDENTIFICATION</scope>
</reference>
<dbReference type="Proteomes" id="UP000007303">
    <property type="component" value="Unassembled WGS sequence"/>
</dbReference>
<proteinExistence type="predicted"/>
<dbReference type="GO" id="GO:0002376">
    <property type="term" value="P:immune system process"/>
    <property type="evidence" value="ECO:0007669"/>
    <property type="project" value="UniProtKB-KW"/>
</dbReference>
<dbReference type="PANTHER" id="PTHR23268:SF102">
    <property type="entry name" value="IMMUNOGLOBULIN V-SET DOMAIN-CONTAINING PROTEIN"/>
    <property type="match status" value="1"/>
</dbReference>
<evidence type="ECO:0000313" key="4">
    <source>
        <dbReference type="Ensembl" id="ENSTNIP00000002816.1"/>
    </source>
</evidence>
<reference evidence="5" key="1">
    <citation type="journal article" date="2004" name="Nature">
        <title>Genome duplication in the teleost fish Tetraodon nigroviridis reveals the early vertebrate proto-karyotype.</title>
        <authorList>
            <person name="Jaillon O."/>
            <person name="Aury J.-M."/>
            <person name="Brunet F."/>
            <person name="Petit J.-L."/>
            <person name="Stange-Thomann N."/>
            <person name="Mauceli E."/>
            <person name="Bouneau L."/>
            <person name="Fischer C."/>
            <person name="Ozouf-Costaz C."/>
            <person name="Bernot A."/>
            <person name="Nicaud S."/>
            <person name="Jaffe D."/>
            <person name="Fisher S."/>
            <person name="Lutfalla G."/>
            <person name="Dossat C."/>
            <person name="Segurens B."/>
            <person name="Dasilva C."/>
            <person name="Salanoubat M."/>
            <person name="Levy M."/>
            <person name="Boudet N."/>
            <person name="Castellano S."/>
            <person name="Anthouard V."/>
            <person name="Jubin C."/>
            <person name="Castelli V."/>
            <person name="Katinka M."/>
            <person name="Vacherie B."/>
            <person name="Biemont C."/>
            <person name="Skalli Z."/>
            <person name="Cattolico L."/>
            <person name="Poulain J."/>
            <person name="De Berardinis V."/>
            <person name="Cruaud C."/>
            <person name="Duprat S."/>
            <person name="Brottier P."/>
            <person name="Coutanceau J.-P."/>
            <person name="Gouzy J."/>
            <person name="Parra G."/>
            <person name="Lardier G."/>
            <person name="Chapple C."/>
            <person name="McKernan K.J."/>
            <person name="McEwan P."/>
            <person name="Bosak S."/>
            <person name="Kellis M."/>
            <person name="Volff J.-N."/>
            <person name="Guigo R."/>
            <person name="Zody M.C."/>
            <person name="Mesirov J."/>
            <person name="Lindblad-Toh K."/>
            <person name="Birren B."/>
            <person name="Nusbaum C."/>
            <person name="Kahn D."/>
            <person name="Robinson-Rechavi M."/>
            <person name="Laudet V."/>
            <person name="Schachter V."/>
            <person name="Quetier F."/>
            <person name="Saurin W."/>
            <person name="Scarpelli C."/>
            <person name="Wincker P."/>
            <person name="Lander E.S."/>
            <person name="Weissenbach J."/>
            <person name="Roest Crollius H."/>
        </authorList>
    </citation>
    <scope>NUCLEOTIDE SEQUENCE [LARGE SCALE GENOMIC DNA]</scope>
</reference>
<evidence type="ECO:0000313" key="5">
    <source>
        <dbReference type="Proteomes" id="UP000007303"/>
    </source>
</evidence>
<accession>H3C3J7</accession>
<dbReference type="GO" id="GO:0007166">
    <property type="term" value="P:cell surface receptor signaling pathway"/>
    <property type="evidence" value="ECO:0007669"/>
    <property type="project" value="TreeGrafter"/>
</dbReference>
<dbReference type="InterPro" id="IPR050413">
    <property type="entry name" value="TCR_beta_variable"/>
</dbReference>
<dbReference type="Pfam" id="PF07654">
    <property type="entry name" value="C1-set"/>
    <property type="match status" value="1"/>
</dbReference>
<dbReference type="InterPro" id="IPR013106">
    <property type="entry name" value="Ig_V-set"/>
</dbReference>
<feature type="domain" description="Ig-like" evidence="3">
    <location>
        <begin position="1"/>
        <end position="89"/>
    </location>
</feature>
<dbReference type="PANTHER" id="PTHR23268">
    <property type="entry name" value="T-CELL RECEPTOR BETA CHAIN"/>
    <property type="match status" value="1"/>
</dbReference>
<keyword evidence="2" id="KW-0391">Immunity</keyword>
<dbReference type="SMART" id="SM00409">
    <property type="entry name" value="IG"/>
    <property type="match status" value="1"/>
</dbReference>
<dbReference type="SMART" id="SM00406">
    <property type="entry name" value="IGv"/>
    <property type="match status" value="1"/>
</dbReference>
<dbReference type="AlphaFoldDB" id="H3C3J7"/>
<dbReference type="InParanoid" id="H3C3J7"/>
<dbReference type="Ensembl" id="ENSTNIT00000004241.1">
    <property type="protein sequence ID" value="ENSTNIP00000002816.1"/>
    <property type="gene ID" value="ENSTNIG00000000541.1"/>
</dbReference>
<reference evidence="4" key="2">
    <citation type="submission" date="2025-08" db="UniProtKB">
        <authorList>
            <consortium name="Ensembl"/>
        </authorList>
    </citation>
    <scope>IDENTIFICATION</scope>
</reference>
<sequence>SPPHIVKQGSGAKIECSHDDSSLIMMLWYQQRTAGSPLTLIAYGYENLPSYEDDFKREFTLTRNSPVNGALVISRAKQSHSAVYFCAASTHVNYDPAFFGSGTRLTVLENGISVQEPKVELLQPSPNECQNQKSNVRKKTLVCLATGFYPDHVDVSWEVNGVKVSDGVATDSAALRDGDHYKISSRLRVESKLWFTPTTMFKCIVGFY</sequence>
<dbReference type="GO" id="GO:0005886">
    <property type="term" value="C:plasma membrane"/>
    <property type="evidence" value="ECO:0007669"/>
    <property type="project" value="TreeGrafter"/>
</dbReference>
<dbReference type="GeneTree" id="ENSGT00940000164625"/>
<dbReference type="HOGENOM" id="CLU_077975_0_0_1"/>
<evidence type="ECO:0000259" key="3">
    <source>
        <dbReference type="PROSITE" id="PS50835"/>
    </source>
</evidence>
<keyword evidence="5" id="KW-1185">Reference proteome</keyword>